<dbReference type="InterPro" id="IPR054110">
    <property type="entry name" value="EndoD-like_D2"/>
</dbReference>
<dbReference type="Pfam" id="PF21910">
    <property type="entry name" value="GH85_C"/>
    <property type="match status" value="1"/>
</dbReference>
<dbReference type="Gene3D" id="2.60.40.10">
    <property type="entry name" value="Immunoglobulins"/>
    <property type="match status" value="1"/>
</dbReference>
<dbReference type="OrthoDB" id="1089471at2"/>
<feature type="compositionally biased region" description="Low complexity" evidence="1">
    <location>
        <begin position="69"/>
        <end position="109"/>
    </location>
</feature>
<feature type="region of interest" description="Disordered" evidence="1">
    <location>
        <begin position="1452"/>
        <end position="1506"/>
    </location>
</feature>
<dbReference type="Gene3D" id="2.60.120.260">
    <property type="entry name" value="Galactose-binding domain-like"/>
    <property type="match status" value="2"/>
</dbReference>
<dbReference type="GO" id="GO:0005829">
    <property type="term" value="C:cytosol"/>
    <property type="evidence" value="ECO:0007669"/>
    <property type="project" value="UniProtKB-SubCell"/>
</dbReference>
<gene>
    <name evidence="6" type="ORF">GCWU000182_000559</name>
</gene>
<dbReference type="STRING" id="592010.GCWU000182_000559"/>
<evidence type="ECO:0000259" key="4">
    <source>
        <dbReference type="Pfam" id="PF07523"/>
    </source>
</evidence>
<keyword evidence="7" id="KW-1185">Reference proteome</keyword>
<dbReference type="PANTHER" id="PTHR13246:SF1">
    <property type="entry name" value="CYTOSOLIC ENDO-BETA-N-ACETYLGLUCOSAMINIDASE"/>
    <property type="match status" value="1"/>
</dbReference>
<dbReference type="Pfam" id="PF07523">
    <property type="entry name" value="Big_3"/>
    <property type="match status" value="2"/>
</dbReference>
<dbReference type="GO" id="GO:0033925">
    <property type="term" value="F:mannosyl-glycoprotein endo-beta-N-acetylglucosaminidase activity"/>
    <property type="evidence" value="ECO:0007669"/>
    <property type="project" value="InterPro"/>
</dbReference>
<feature type="compositionally biased region" description="Basic and acidic residues" evidence="1">
    <location>
        <begin position="115"/>
        <end position="127"/>
    </location>
</feature>
<feature type="compositionally biased region" description="Low complexity" evidence="1">
    <location>
        <begin position="1456"/>
        <end position="1466"/>
    </location>
</feature>
<feature type="domain" description="Ig-like" evidence="4">
    <location>
        <begin position="1027"/>
        <end position="1085"/>
    </location>
</feature>
<dbReference type="Gene3D" id="3.20.20.80">
    <property type="entry name" value="Glycosidases"/>
    <property type="match status" value="1"/>
</dbReference>
<feature type="signal peptide" evidence="2">
    <location>
        <begin position="1"/>
        <end position="39"/>
    </location>
</feature>
<feature type="compositionally biased region" description="Polar residues" evidence="1">
    <location>
        <begin position="45"/>
        <end position="57"/>
    </location>
</feature>
<evidence type="ECO:0000256" key="2">
    <source>
        <dbReference type="SAM" id="SignalP"/>
    </source>
</evidence>
<keyword evidence="2" id="KW-0732">Signal</keyword>
<feature type="region of interest" description="Disordered" evidence="1">
    <location>
        <begin position="41"/>
        <end position="127"/>
    </location>
</feature>
<sequence>MKGDRSMSKTNVSPHWQMKAALASSLAIGLLLAGAPHVAAEEVVTSDSEASLDQTSPKAEVNQAAASPSDSSSLGEEPASSSAGSESDQTSQASAESNQASANPAPAQEVPDTPQKQDGEVKPKEVKFQNWKELLDWQPGARQDDEINRASVPLASRYQGHVVNPTANPDAKVQALSNMNAKAEDHASVGGEEFKTYAFDHWQYLDSMVFWDGLVPSPDVIDAGHRNGVPVYGTLFFNWSTSRADRKRFLEFLQEDQEGSNTFPLARKLVDVAKYYGYDGYFINQETTGHGLYGKGEKMRQFMLYAKQYATEQKVNLKFSWYDAFDINGQRNHQNALTEVNRDYMKAEKPQGPVPVDEFFANFNWGKASVDESVDSAKAVNRSQYDVYMGFELQKNSYKTQVPFWDLLDDQGKLRTSLGLFAPDSILGIGTTGESYHREENNFWTGLQQDPTKPKPEDSTWYGLSGYIADKTAILGDQFHTSFNTGHGKRWYVDGQVSKDSEWNYRSVSGILPTWRWWIRSKNGEAGLKGDYDFEDAYNGGNSLQFSGHLGAKNPEEAMLYATKLAVGETTQLKLAHKGGLGSRVRVGLATQANYSADSFHYFDLTPGKDWHQDTLDLSSLKGKTIYAIKFAFESETDQAAYRFNLGQIDLLKTATAPVVPSQVQVVSKQLSSSRQAQAHLAFTPSANADYYEVYQEVAPNKWQLLTGSSNHHIYLAKVSRPQDASGTTQRLKVVAVGKNGLRSEAGYATFDWQMTTSDTTQPQEQAPNIVPGATVTFASGPSDGSEPADAMLNGTITSNADKWCILDPQGHVDIKLSQVRTVRRWVVEHAGAGGESVNDGLMNTRDFDLYYKDMTTGEWLLAKSIRGNRAHVTDVDLDRPITAQEWRLDVLTSHNGTPWGAIRIYNWKMYEQAASKESTNLPMANVAAQSLGNGYVQVGLNKVPAKATVRLYANREATQLLGEVRADQAGDYSFQPVHLAEGSHLLYYKTWEEGKEASNLSAVLVDATSAHQKIQAVSLEQGLEQTVYHVKDGLNLAGAKLRVRLEGAKEDQLINLTHPGVTVSGYDATKLGAQDLTVSYLDQTLAQTLRVYVAKADSNDDSKEITHLAITTLPNQHYGPGQDLDLSKGRFQVVYSDQSHHTHTFQDPGVTVSGYDPQRLGEQTVTLHYQDFTADFSVWVEKEEANFEYLNQKLAEVERLLPHYRYQFATPEEQAALKDSVSKAQDLVKTAQTAEQAQVDAALANLNKALGNLSGQKGRDEARLVLGAVASLGQDWVDRLQDPELKDKLSKQVGQARTLMDQDLVSPADFATAKAQLEESILTAKKVTPTVLHDPSHDVTVAFSGLEPSHITGLKVGKLGPEDLTEAEKQALAGRQALVYDIEGQDAQGQDVDTQYPAKVSLPSPQDQKVEQVLFLPEDGPAQSLPFQIQDGRVVFDGPHFTHYALVFAKEEQSQEPSQPGQSDSVGPEEQTEVTQARPAGDKVLAAASHEDRLPETGESPSGFALGGLVLSFLGILGLRPKRERE</sequence>
<dbReference type="Proteomes" id="UP000019050">
    <property type="component" value="Unassembled WGS sequence"/>
</dbReference>
<evidence type="ECO:0000256" key="1">
    <source>
        <dbReference type="SAM" id="MobiDB-lite"/>
    </source>
</evidence>
<comment type="caution">
    <text evidence="6">The sequence shown here is derived from an EMBL/GenBank/DDBJ whole genome shotgun (WGS) entry which is preliminary data.</text>
</comment>
<dbReference type="HOGENOM" id="CLU_003704_0_0_9"/>
<dbReference type="InterPro" id="IPR005201">
    <property type="entry name" value="TIM_ENGase"/>
</dbReference>
<evidence type="ECO:0000313" key="6">
    <source>
        <dbReference type="EMBL" id="ESK66216.1"/>
    </source>
</evidence>
<organism evidence="6 7">
    <name type="scientific">Abiotrophia defectiva ATCC 49176</name>
    <dbReference type="NCBI Taxonomy" id="592010"/>
    <lineage>
        <taxon>Bacteria</taxon>
        <taxon>Bacillati</taxon>
        <taxon>Bacillota</taxon>
        <taxon>Bacilli</taxon>
        <taxon>Lactobacillales</taxon>
        <taxon>Aerococcaceae</taxon>
        <taxon>Abiotrophia</taxon>
    </lineage>
</organism>
<dbReference type="Pfam" id="PF03644">
    <property type="entry name" value="Glyco_hydro_85"/>
    <property type="match status" value="1"/>
</dbReference>
<evidence type="ECO:0000259" key="5">
    <source>
        <dbReference type="Pfam" id="PF21910"/>
    </source>
</evidence>
<dbReference type="InterPro" id="IPR022038">
    <property type="entry name" value="Ig-like_bact"/>
</dbReference>
<evidence type="ECO:0000313" key="7">
    <source>
        <dbReference type="Proteomes" id="UP000019050"/>
    </source>
</evidence>
<dbReference type="EMBL" id="ACIN03000003">
    <property type="protein sequence ID" value="ESK66216.1"/>
    <property type="molecule type" value="Genomic_DNA"/>
</dbReference>
<dbReference type="InterPro" id="IPR032979">
    <property type="entry name" value="ENGase"/>
</dbReference>
<dbReference type="InterPro" id="IPR013783">
    <property type="entry name" value="Ig-like_fold"/>
</dbReference>
<proteinExistence type="predicted"/>
<dbReference type="Gene3D" id="2.60.40.3630">
    <property type="match status" value="2"/>
</dbReference>
<feature type="domain" description="Endo-beta-N-acetylglucosaminidase D-like D2" evidence="5">
    <location>
        <begin position="661"/>
        <end position="755"/>
    </location>
</feature>
<dbReference type="eggNOG" id="COG4724">
    <property type="taxonomic scope" value="Bacteria"/>
</dbReference>
<name>W1Q4W2_ABIDE</name>
<dbReference type="Gene3D" id="1.20.120.1850">
    <property type="entry name" value="Ebh helix bundles repeating unit (S and A modules)"/>
    <property type="match status" value="1"/>
</dbReference>
<protein>
    <submittedName>
        <fullName evidence="6">LPXTG-motif protein cell wall anchor domain protein</fullName>
    </submittedName>
</protein>
<feature type="domain" description="Ig-like" evidence="4">
    <location>
        <begin position="1117"/>
        <end position="1181"/>
    </location>
</feature>
<feature type="domain" description="Cytosolic endo-beta-N-acetylglucosaminidase TIM barrel" evidence="3">
    <location>
        <begin position="185"/>
        <end position="491"/>
    </location>
</feature>
<accession>W1Q4W2</accession>
<dbReference type="PANTHER" id="PTHR13246">
    <property type="entry name" value="ENDO BETA N-ACETYLGLUCOSAMINIDASE"/>
    <property type="match status" value="1"/>
</dbReference>
<feature type="chain" id="PRO_5039097298" evidence="2">
    <location>
        <begin position="40"/>
        <end position="1527"/>
    </location>
</feature>
<dbReference type="eggNOG" id="COG3583">
    <property type="taxonomic scope" value="Bacteria"/>
</dbReference>
<evidence type="ECO:0000259" key="3">
    <source>
        <dbReference type="Pfam" id="PF03644"/>
    </source>
</evidence>
<reference evidence="6" key="1">
    <citation type="submission" date="2013-06" db="EMBL/GenBank/DDBJ databases">
        <authorList>
            <person name="Weinstock G."/>
            <person name="Sodergren E."/>
            <person name="Clifton S."/>
            <person name="Fulton L."/>
            <person name="Fulton B."/>
            <person name="Courtney L."/>
            <person name="Fronick C."/>
            <person name="Harrison M."/>
            <person name="Strong C."/>
            <person name="Farmer C."/>
            <person name="Delahaunty K."/>
            <person name="Markovic C."/>
            <person name="Hall O."/>
            <person name="Minx P."/>
            <person name="Tomlinson C."/>
            <person name="Mitreva M."/>
            <person name="Nelson J."/>
            <person name="Hou S."/>
            <person name="Wollam A."/>
            <person name="Pepin K.H."/>
            <person name="Johnson M."/>
            <person name="Bhonagiri V."/>
            <person name="Nash W.E."/>
            <person name="Warren W."/>
            <person name="Chinwalla A."/>
            <person name="Mardis E.R."/>
            <person name="Wilson R.K."/>
        </authorList>
    </citation>
    <scope>NUCLEOTIDE SEQUENCE [LARGE SCALE GENOMIC DNA]</scope>
    <source>
        <strain evidence="6">ATCC 49176</strain>
    </source>
</reference>